<accession>A0A9N8WKZ0</accession>
<comment type="caution">
    <text evidence="2">The sequence shown here is derived from an EMBL/GenBank/DDBJ whole genome shotgun (WGS) entry which is preliminary data.</text>
</comment>
<dbReference type="CDD" id="cd09917">
    <property type="entry name" value="F-box_SF"/>
    <property type="match status" value="1"/>
</dbReference>
<dbReference type="EMBL" id="CAJVPS010000470">
    <property type="protein sequence ID" value="CAG8488313.1"/>
    <property type="molecule type" value="Genomic_DNA"/>
</dbReference>
<dbReference type="Gene3D" id="1.20.1280.50">
    <property type="match status" value="1"/>
</dbReference>
<dbReference type="AlphaFoldDB" id="A0A9N8WKZ0"/>
<evidence type="ECO:0000259" key="1">
    <source>
        <dbReference type="PROSITE" id="PS50181"/>
    </source>
</evidence>
<dbReference type="InterPro" id="IPR001810">
    <property type="entry name" value="F-box_dom"/>
</dbReference>
<organism evidence="2 3">
    <name type="scientific">Ambispora leptoticha</name>
    <dbReference type="NCBI Taxonomy" id="144679"/>
    <lineage>
        <taxon>Eukaryota</taxon>
        <taxon>Fungi</taxon>
        <taxon>Fungi incertae sedis</taxon>
        <taxon>Mucoromycota</taxon>
        <taxon>Glomeromycotina</taxon>
        <taxon>Glomeromycetes</taxon>
        <taxon>Archaeosporales</taxon>
        <taxon>Ambisporaceae</taxon>
        <taxon>Ambispora</taxon>
    </lineage>
</organism>
<proteinExistence type="predicted"/>
<evidence type="ECO:0000313" key="2">
    <source>
        <dbReference type="EMBL" id="CAG8488313.1"/>
    </source>
</evidence>
<gene>
    <name evidence="2" type="ORF">ALEPTO_LOCUS2847</name>
</gene>
<dbReference type="Proteomes" id="UP000789508">
    <property type="component" value="Unassembled WGS sequence"/>
</dbReference>
<dbReference type="SUPFAM" id="SSF81383">
    <property type="entry name" value="F-box domain"/>
    <property type="match status" value="1"/>
</dbReference>
<keyword evidence="3" id="KW-1185">Reference proteome</keyword>
<name>A0A9N8WKZ0_9GLOM</name>
<dbReference type="InterPro" id="IPR036047">
    <property type="entry name" value="F-box-like_dom_sf"/>
</dbReference>
<protein>
    <submittedName>
        <fullName evidence="2">4832_t:CDS:1</fullName>
    </submittedName>
</protein>
<sequence length="348" mass="41308">MNIYTDMCSKKRKINDKSHCSKEISKPTYYNHDYLYKINKKSDFLKKSKNTICFATQVPPEIFATICEYLDPPELFALASTCRKFHDYLCSEESGVTQQIWKASRMLYLPSLTDPPWEGMDQRRYTALLILQRTCQICGKTQDEKPVPLYWEFHLRCCDSCFSKNTASHLQLMRDKVPREILATTPYILVTSSTPCMVKVRNSTKIHVLKRLHVYWRPHITEAQNKWEAMKPEDQEGWLDKQPRLSSKMEAYKRRKTAYAQEILKKAEETRRTRLAYALEALKNEVYLDGTPKFYAPMFDYCSTREQPLQFFIFTDNDWVRWRNRMEAEYRKMMEIADSFNPIMCNPT</sequence>
<dbReference type="Pfam" id="PF12937">
    <property type="entry name" value="F-box-like"/>
    <property type="match status" value="1"/>
</dbReference>
<reference evidence="2" key="1">
    <citation type="submission" date="2021-06" db="EMBL/GenBank/DDBJ databases">
        <authorList>
            <person name="Kallberg Y."/>
            <person name="Tangrot J."/>
            <person name="Rosling A."/>
        </authorList>
    </citation>
    <scope>NUCLEOTIDE SEQUENCE</scope>
    <source>
        <strain evidence="2">FL130A</strain>
    </source>
</reference>
<dbReference type="SMART" id="SM00256">
    <property type="entry name" value="FBOX"/>
    <property type="match status" value="1"/>
</dbReference>
<dbReference type="PROSITE" id="PS50181">
    <property type="entry name" value="FBOX"/>
    <property type="match status" value="1"/>
</dbReference>
<evidence type="ECO:0000313" key="3">
    <source>
        <dbReference type="Proteomes" id="UP000789508"/>
    </source>
</evidence>
<dbReference type="OrthoDB" id="2322499at2759"/>
<feature type="domain" description="F-box" evidence="1">
    <location>
        <begin position="52"/>
        <end position="104"/>
    </location>
</feature>